<name>A0A841G5M3_9GAMM</name>
<dbReference type="RefSeq" id="WP_188025244.1">
    <property type="nucleotide sequence ID" value="NZ_JACHGR010000001.1"/>
</dbReference>
<sequence length="106" mass="12321">MTATDNQNDQLIDQAYELFLELAADNLDEATIALFNREFPEHGGLGDCEPEADWEEEIQAEVKPEEWLEVRVGLLNADEELEYLFARMLINRDPESQECHILWQPE</sequence>
<organism evidence="1 2">
    <name type="scientific">Tolumonas osonensis</name>
    <dbReference type="NCBI Taxonomy" id="675874"/>
    <lineage>
        <taxon>Bacteria</taxon>
        <taxon>Pseudomonadati</taxon>
        <taxon>Pseudomonadota</taxon>
        <taxon>Gammaproteobacteria</taxon>
        <taxon>Aeromonadales</taxon>
        <taxon>Aeromonadaceae</taxon>
        <taxon>Tolumonas</taxon>
    </lineage>
</organism>
<dbReference type="EMBL" id="JACHGR010000001">
    <property type="protein sequence ID" value="MBB6054434.1"/>
    <property type="molecule type" value="Genomic_DNA"/>
</dbReference>
<dbReference type="InterPro" id="IPR007376">
    <property type="entry name" value="dsDNA_mimic_put"/>
</dbReference>
<dbReference type="NCBIfam" id="NF003469">
    <property type="entry name" value="PRK05094.1"/>
    <property type="match status" value="1"/>
</dbReference>
<reference evidence="1 2" key="1">
    <citation type="submission" date="2020-08" db="EMBL/GenBank/DDBJ databases">
        <title>Genomic Encyclopedia of Type Strains, Phase IV (KMG-IV): sequencing the most valuable type-strain genomes for metagenomic binning, comparative biology and taxonomic classification.</title>
        <authorList>
            <person name="Goeker M."/>
        </authorList>
    </citation>
    <scope>NUCLEOTIDE SEQUENCE [LARGE SCALE GENOMIC DNA]</scope>
    <source>
        <strain evidence="1 2">DSM 22975</strain>
    </source>
</reference>
<dbReference type="Gene3D" id="3.10.450.140">
    <property type="entry name" value="dsDNA mimic, putative"/>
    <property type="match status" value="1"/>
</dbReference>
<gene>
    <name evidence="1" type="ORF">HNR75_000299</name>
</gene>
<dbReference type="AlphaFoldDB" id="A0A841G5M3"/>
<comment type="caution">
    <text evidence="1">The sequence shown here is derived from an EMBL/GenBank/DDBJ whole genome shotgun (WGS) entry which is preliminary data.</text>
</comment>
<dbReference type="Pfam" id="PF04269">
    <property type="entry name" value="DUF440"/>
    <property type="match status" value="1"/>
</dbReference>
<dbReference type="PIRSF" id="PIRSF004916">
    <property type="entry name" value="UCP004916"/>
    <property type="match status" value="1"/>
</dbReference>
<accession>A0A841G5M3</accession>
<evidence type="ECO:0000313" key="2">
    <source>
        <dbReference type="Proteomes" id="UP000585721"/>
    </source>
</evidence>
<dbReference type="SUPFAM" id="SSF102816">
    <property type="entry name" value="Putative dsDNA mimic"/>
    <property type="match status" value="1"/>
</dbReference>
<evidence type="ECO:0008006" key="3">
    <source>
        <dbReference type="Google" id="ProtNLM"/>
    </source>
</evidence>
<keyword evidence="2" id="KW-1185">Reference proteome</keyword>
<protein>
    <recommendedName>
        <fullName evidence="3">DsDNA-mimic protein</fullName>
    </recommendedName>
</protein>
<dbReference type="InterPro" id="IPR036763">
    <property type="entry name" value="Put_dsDNA_mimic_sf"/>
</dbReference>
<evidence type="ECO:0000313" key="1">
    <source>
        <dbReference type="EMBL" id="MBB6054434.1"/>
    </source>
</evidence>
<proteinExistence type="predicted"/>
<dbReference type="Proteomes" id="UP000585721">
    <property type="component" value="Unassembled WGS sequence"/>
</dbReference>